<evidence type="ECO:0000256" key="1">
    <source>
        <dbReference type="SAM" id="Phobius"/>
    </source>
</evidence>
<proteinExistence type="predicted"/>
<feature type="transmembrane region" description="Helical" evidence="1">
    <location>
        <begin position="9"/>
        <end position="33"/>
    </location>
</feature>
<keyword evidence="1" id="KW-1133">Transmembrane helix</keyword>
<comment type="caution">
    <text evidence="2">The sequence shown here is derived from an EMBL/GenBank/DDBJ whole genome shotgun (WGS) entry which is preliminary data.</text>
</comment>
<protein>
    <submittedName>
        <fullName evidence="3">Hypothetical_protein</fullName>
    </submittedName>
</protein>
<dbReference type="AlphaFoldDB" id="A0AA86RDD6"/>
<accession>A0AA86RDD6</accession>
<evidence type="ECO:0000313" key="4">
    <source>
        <dbReference type="Proteomes" id="UP001642409"/>
    </source>
</evidence>
<keyword evidence="1" id="KW-0812">Transmembrane</keyword>
<reference evidence="2" key="1">
    <citation type="submission" date="2023-06" db="EMBL/GenBank/DDBJ databases">
        <authorList>
            <person name="Kurt Z."/>
        </authorList>
    </citation>
    <scope>NUCLEOTIDE SEQUENCE</scope>
</reference>
<dbReference type="EMBL" id="CATOUU010000992">
    <property type="protein sequence ID" value="CAI9965630.1"/>
    <property type="molecule type" value="Genomic_DNA"/>
</dbReference>
<evidence type="ECO:0000313" key="2">
    <source>
        <dbReference type="EMBL" id="CAI9965630.1"/>
    </source>
</evidence>
<evidence type="ECO:0000313" key="3">
    <source>
        <dbReference type="EMBL" id="CAL6107196.1"/>
    </source>
</evidence>
<name>A0AA86RDD6_9EUKA</name>
<keyword evidence="4" id="KW-1185">Reference proteome</keyword>
<dbReference type="Proteomes" id="UP001642409">
    <property type="component" value="Unassembled WGS sequence"/>
</dbReference>
<sequence>MRPKLLNCIVVLAIFYYRHTLFIMMLLEVAQIFPTRKPELVTYPVLNFWQESIITLLILTEDALLITAIIPPNWQQLVLNELVDIEPRSKKFESFPVITAKLFIMNVLAENIELLNKYEEPFPTLYVLGLKLT</sequence>
<reference evidence="3 4" key="2">
    <citation type="submission" date="2024-07" db="EMBL/GenBank/DDBJ databases">
        <authorList>
            <person name="Akdeniz Z."/>
        </authorList>
    </citation>
    <scope>NUCLEOTIDE SEQUENCE [LARGE SCALE GENOMIC DNA]</scope>
</reference>
<organism evidence="2">
    <name type="scientific">Hexamita inflata</name>
    <dbReference type="NCBI Taxonomy" id="28002"/>
    <lineage>
        <taxon>Eukaryota</taxon>
        <taxon>Metamonada</taxon>
        <taxon>Diplomonadida</taxon>
        <taxon>Hexamitidae</taxon>
        <taxon>Hexamitinae</taxon>
        <taxon>Hexamita</taxon>
    </lineage>
</organism>
<keyword evidence="1" id="KW-0472">Membrane</keyword>
<dbReference type="EMBL" id="CAXDID020000630">
    <property type="protein sequence ID" value="CAL6107196.1"/>
    <property type="molecule type" value="Genomic_DNA"/>
</dbReference>
<gene>
    <name evidence="2" type="ORF">HINF_LOCUS53275</name>
    <name evidence="3" type="ORF">HINF_LOCUS74359</name>
</gene>